<evidence type="ECO:0000256" key="8">
    <source>
        <dbReference type="ARBA" id="ARBA00023033"/>
    </source>
</evidence>
<keyword evidence="10" id="KW-0325">Glycoprotein</keyword>
<keyword evidence="6" id="KW-0560">Oxidoreductase</keyword>
<protein>
    <submittedName>
        <fullName evidence="13">BZ3500_MvSof-1268-A1-R1_Chr9g10599 protein</fullName>
    </submittedName>
</protein>
<sequence>MRSGCALGIADVDDINKVTMDNLVIFSTLQKCGASPYNDFEIPALMPACTGAKCICVWFCQLLHDRVRLRNHERVEQCKDDRADFGLKFCPKLNTTCTQNLPSGAKRPRYAYNTPSNVVFVGNDDRPGYQANWGFSLRVLRTISSNAASTEWVTFGQGQGACFSLTWSDPVTFNQIVLYDRPNPQDRTLTATITFADGSSVPISSLNNQGTAMYFNTTTITTTLLKLNILPVSGATANIGLAEIQVFFRPTIRFIKILTPTPKSSKRSVVAFAPVAPRHPRDFSMRRDTLQERIFEEASGSRLAARDMFAN</sequence>
<dbReference type="EMBL" id="FMWP01000107">
    <property type="protein sequence ID" value="SDA00365.1"/>
    <property type="molecule type" value="Genomic_DNA"/>
</dbReference>
<evidence type="ECO:0000313" key="14">
    <source>
        <dbReference type="Proteomes" id="UP000249723"/>
    </source>
</evidence>
<evidence type="ECO:0000256" key="11">
    <source>
        <dbReference type="ARBA" id="ARBA00046340"/>
    </source>
</evidence>
<dbReference type="InterPro" id="IPR054497">
    <property type="entry name" value="LPMO_AA14"/>
</dbReference>
<dbReference type="STRING" id="289078.A0A2X0LV34"/>
<feature type="domain" description="DUF7402" evidence="12">
    <location>
        <begin position="146"/>
        <end position="247"/>
    </location>
</feature>
<dbReference type="AlphaFoldDB" id="A0A2X0LV34"/>
<proteinExistence type="inferred from homology"/>
<dbReference type="OrthoDB" id="2019572at2759"/>
<dbReference type="GO" id="GO:0004497">
    <property type="term" value="F:monooxygenase activity"/>
    <property type="evidence" value="ECO:0007669"/>
    <property type="project" value="UniProtKB-KW"/>
</dbReference>
<keyword evidence="5" id="KW-0732">Signal</keyword>
<comment type="subcellular location">
    <subcellularLocation>
        <location evidence="2">Secreted</location>
    </subcellularLocation>
</comment>
<accession>A0A2X0LV34</accession>
<gene>
    <name evidence="13" type="ORF">BZ3500_MVSOF-1268-A1-R1_CHR9G10599</name>
</gene>
<evidence type="ECO:0000259" key="12">
    <source>
        <dbReference type="Pfam" id="PF24135"/>
    </source>
</evidence>
<dbReference type="GO" id="GO:0005576">
    <property type="term" value="C:extracellular region"/>
    <property type="evidence" value="ECO:0007669"/>
    <property type="project" value="UniProtKB-SubCell"/>
</dbReference>
<dbReference type="Gene3D" id="2.60.120.260">
    <property type="entry name" value="Galactose-binding domain-like"/>
    <property type="match status" value="1"/>
</dbReference>
<comment type="cofactor">
    <cofactor evidence="1">
        <name>Cu(2+)</name>
        <dbReference type="ChEBI" id="CHEBI:29036"/>
    </cofactor>
</comment>
<keyword evidence="4" id="KW-0479">Metal-binding</keyword>
<dbReference type="GO" id="GO:0046872">
    <property type="term" value="F:metal ion binding"/>
    <property type="evidence" value="ECO:0007669"/>
    <property type="project" value="UniProtKB-KW"/>
</dbReference>
<evidence type="ECO:0000256" key="10">
    <source>
        <dbReference type="ARBA" id="ARBA00023180"/>
    </source>
</evidence>
<name>A0A2X0LV34_9BASI</name>
<dbReference type="Pfam" id="PF24135">
    <property type="entry name" value="DUF7402"/>
    <property type="match status" value="1"/>
</dbReference>
<evidence type="ECO:0000256" key="6">
    <source>
        <dbReference type="ARBA" id="ARBA00023002"/>
    </source>
</evidence>
<reference evidence="14" key="1">
    <citation type="submission" date="2016-10" db="EMBL/GenBank/DDBJ databases">
        <authorList>
            <person name="Jeantristanb JTB J.-T."/>
            <person name="Ricardo R."/>
        </authorList>
    </citation>
    <scope>NUCLEOTIDE SEQUENCE [LARGE SCALE GENOMIC DNA]</scope>
</reference>
<evidence type="ECO:0000256" key="1">
    <source>
        <dbReference type="ARBA" id="ARBA00001973"/>
    </source>
</evidence>
<evidence type="ECO:0000256" key="5">
    <source>
        <dbReference type="ARBA" id="ARBA00022729"/>
    </source>
</evidence>
<evidence type="ECO:0000256" key="9">
    <source>
        <dbReference type="ARBA" id="ARBA00023157"/>
    </source>
</evidence>
<keyword evidence="9" id="KW-1015">Disulfide bond</keyword>
<keyword evidence="14" id="KW-1185">Reference proteome</keyword>
<dbReference type="Proteomes" id="UP000249723">
    <property type="component" value="Unassembled WGS sequence"/>
</dbReference>
<dbReference type="Pfam" id="PF22810">
    <property type="entry name" value="LPMO_AA14"/>
    <property type="match status" value="1"/>
</dbReference>
<evidence type="ECO:0000313" key="13">
    <source>
        <dbReference type="EMBL" id="SDA00365.1"/>
    </source>
</evidence>
<evidence type="ECO:0000256" key="7">
    <source>
        <dbReference type="ARBA" id="ARBA00023008"/>
    </source>
</evidence>
<evidence type="ECO:0000256" key="4">
    <source>
        <dbReference type="ARBA" id="ARBA00022723"/>
    </source>
</evidence>
<keyword evidence="8" id="KW-0503">Monooxygenase</keyword>
<evidence type="ECO:0000256" key="3">
    <source>
        <dbReference type="ARBA" id="ARBA00022525"/>
    </source>
</evidence>
<evidence type="ECO:0000256" key="2">
    <source>
        <dbReference type="ARBA" id="ARBA00004613"/>
    </source>
</evidence>
<keyword evidence="7" id="KW-0186">Copper</keyword>
<keyword evidence="3" id="KW-0964">Secreted</keyword>
<organism evidence="13 14">
    <name type="scientific">Microbotryum saponariae</name>
    <dbReference type="NCBI Taxonomy" id="289078"/>
    <lineage>
        <taxon>Eukaryota</taxon>
        <taxon>Fungi</taxon>
        <taxon>Dikarya</taxon>
        <taxon>Basidiomycota</taxon>
        <taxon>Pucciniomycotina</taxon>
        <taxon>Microbotryomycetes</taxon>
        <taxon>Microbotryales</taxon>
        <taxon>Microbotryaceae</taxon>
        <taxon>Microbotryum</taxon>
    </lineage>
</organism>
<comment type="similarity">
    <text evidence="11">Belongs to the polysaccharide monooxygenase AA14 family.</text>
</comment>
<dbReference type="InterPro" id="IPR055826">
    <property type="entry name" value="DUF7402"/>
</dbReference>